<organism evidence="8 12">
    <name type="scientific">Biomphalaria glabrata</name>
    <name type="common">Bloodfluke planorb</name>
    <name type="synonym">Freshwater snail</name>
    <dbReference type="NCBI Taxonomy" id="6526"/>
    <lineage>
        <taxon>Eukaryota</taxon>
        <taxon>Metazoa</taxon>
        <taxon>Spiralia</taxon>
        <taxon>Lophotrochozoa</taxon>
        <taxon>Mollusca</taxon>
        <taxon>Gastropoda</taxon>
        <taxon>Heterobranchia</taxon>
        <taxon>Euthyneura</taxon>
        <taxon>Panpulmonata</taxon>
        <taxon>Hygrophila</taxon>
        <taxon>Lymnaeoidea</taxon>
        <taxon>Planorbidae</taxon>
        <taxon>Biomphalaria</taxon>
    </lineage>
</organism>
<keyword evidence="8" id="KW-1185">Reference proteome</keyword>
<evidence type="ECO:0000256" key="6">
    <source>
        <dbReference type="PIRSR" id="PIRSR602129-50"/>
    </source>
</evidence>
<dbReference type="RefSeq" id="XP_055860723.1">
    <property type="nucleotide sequence ID" value="XM_056004748.1"/>
</dbReference>
<dbReference type="GO" id="GO:0030170">
    <property type="term" value="F:pyridoxal phosphate binding"/>
    <property type="evidence" value="ECO:0007669"/>
    <property type="project" value="InterPro"/>
</dbReference>
<comment type="similarity">
    <text evidence="2 7">Belongs to the group II decarboxylase family.</text>
</comment>
<keyword evidence="4 6" id="KW-0663">Pyridoxal phosphate</keyword>
<sequence length="491" mass="55477">MSVEGQTFTDLDVEGFLGAVHKLITEEAFVKGTNRGNPVFEFKQPEDLKTLIDFEIKANPSTHAAILDELTKIIKYSVKTGHPYFFNLLFSGLDPYSQAGSWVTDAVNSNMHTYETSPVFILMENYMFKKLTSIVGFDDGGGLFCPGGSASNQLALHIARFNRFPEIKKVGLYGLPRLRCYISEDGHYSLKKAGNYLGIGEENVVTILTDNSGRVLPGDLQQKVVADIEQGYIPMFVMATCGSTVLGSFDSLPELQDICRRYNMWLHCDACYGGGVLLSKQHRHLLYGIEGCDSVSWNFHKMSGLPHQCAALLVKNKAILLEANCSKAEYLFQADKFYDTNYDIGDKSIQCGRKVDVLKLWTLWKAIGDLGMENRINKAFEKARYMVDLLKKSPGFRPVLPEFQCVSVSFWYIPERYRGQEETPEWWLAIHKVAPEIKRRMVEAGTLMISYQPMSSKGFVNFFRIVLHNPACTQGDMKYIIEEIDRLGKDL</sequence>
<reference evidence="9 10" key="1">
    <citation type="submission" date="2025-04" db="UniProtKB">
        <authorList>
            <consortium name="RefSeq"/>
        </authorList>
    </citation>
    <scope>IDENTIFICATION</scope>
</reference>
<dbReference type="GO" id="GO:0019752">
    <property type="term" value="P:carboxylic acid metabolic process"/>
    <property type="evidence" value="ECO:0007669"/>
    <property type="project" value="InterPro"/>
</dbReference>
<dbReference type="Pfam" id="PF00282">
    <property type="entry name" value="Pyridoxal_deC"/>
    <property type="match status" value="1"/>
</dbReference>
<dbReference type="AlphaFoldDB" id="A0A9W2YDC1"/>
<dbReference type="GO" id="GO:0016831">
    <property type="term" value="F:carboxy-lyase activity"/>
    <property type="evidence" value="ECO:0007669"/>
    <property type="project" value="UniProtKB-KW"/>
</dbReference>
<evidence type="ECO:0000313" key="11">
    <source>
        <dbReference type="RefSeq" id="XP_055860724.1"/>
    </source>
</evidence>
<dbReference type="OrthoDB" id="392571at2759"/>
<protein>
    <submittedName>
        <fullName evidence="9 10">Cysteine sulfinic acid decarboxylase-like</fullName>
    </submittedName>
</protein>
<dbReference type="OMA" id="NIHKMST"/>
<dbReference type="PANTHER" id="PTHR45677">
    <property type="entry name" value="GLUTAMATE DECARBOXYLASE-RELATED"/>
    <property type="match status" value="1"/>
</dbReference>
<keyword evidence="5 7" id="KW-0456">Lyase</keyword>
<dbReference type="GeneID" id="106054971"/>
<dbReference type="Proteomes" id="UP001165740">
    <property type="component" value="Chromosome 11"/>
</dbReference>
<feature type="modified residue" description="N6-(pyridoxal phosphate)lysine" evidence="6">
    <location>
        <position position="301"/>
    </location>
</feature>
<dbReference type="InterPro" id="IPR015424">
    <property type="entry name" value="PyrdxlP-dep_Trfase"/>
</dbReference>
<dbReference type="RefSeq" id="XP_055860725.1">
    <property type="nucleotide sequence ID" value="XM_056004750.1"/>
</dbReference>
<dbReference type="InterPro" id="IPR015421">
    <property type="entry name" value="PyrdxlP-dep_Trfase_major"/>
</dbReference>
<evidence type="ECO:0000256" key="3">
    <source>
        <dbReference type="ARBA" id="ARBA00022793"/>
    </source>
</evidence>
<dbReference type="RefSeq" id="XP_055860724.1">
    <property type="nucleotide sequence ID" value="XM_056004749.1"/>
</dbReference>
<dbReference type="PANTHER" id="PTHR45677:SF8">
    <property type="entry name" value="CYSTEINE SULFINIC ACID DECARBOXYLASE"/>
    <property type="match status" value="1"/>
</dbReference>
<dbReference type="RefSeq" id="XP_055860722.1">
    <property type="nucleotide sequence ID" value="XM_056004747.1"/>
</dbReference>
<name>A0A9W2YDC1_BIOGL</name>
<evidence type="ECO:0000256" key="2">
    <source>
        <dbReference type="ARBA" id="ARBA00009533"/>
    </source>
</evidence>
<evidence type="ECO:0000256" key="7">
    <source>
        <dbReference type="RuleBase" id="RU000382"/>
    </source>
</evidence>
<keyword evidence="3" id="KW-0210">Decarboxylase</keyword>
<dbReference type="SUPFAM" id="SSF53383">
    <property type="entry name" value="PLP-dependent transferases"/>
    <property type="match status" value="1"/>
</dbReference>
<accession>A0A9W2YDC1</accession>
<proteinExistence type="inferred from homology"/>
<dbReference type="GO" id="GO:0005737">
    <property type="term" value="C:cytoplasm"/>
    <property type="evidence" value="ECO:0007669"/>
    <property type="project" value="TreeGrafter"/>
</dbReference>
<evidence type="ECO:0000313" key="10">
    <source>
        <dbReference type="RefSeq" id="XP_055860723.1"/>
    </source>
</evidence>
<evidence type="ECO:0000313" key="12">
    <source>
        <dbReference type="RefSeq" id="XP_055860725.1"/>
    </source>
</evidence>
<dbReference type="InterPro" id="IPR002129">
    <property type="entry name" value="PyrdxlP-dep_de-COase"/>
</dbReference>
<evidence type="ECO:0000256" key="5">
    <source>
        <dbReference type="ARBA" id="ARBA00023239"/>
    </source>
</evidence>
<comment type="cofactor">
    <cofactor evidence="1 6 7">
        <name>pyridoxal 5'-phosphate</name>
        <dbReference type="ChEBI" id="CHEBI:597326"/>
    </cofactor>
</comment>
<evidence type="ECO:0000313" key="8">
    <source>
        <dbReference type="Proteomes" id="UP001165740"/>
    </source>
</evidence>
<dbReference type="Gene3D" id="3.40.640.10">
    <property type="entry name" value="Type I PLP-dependent aspartate aminotransferase-like (Major domain)"/>
    <property type="match status" value="1"/>
</dbReference>
<dbReference type="Gene3D" id="3.90.1150.170">
    <property type="match status" value="1"/>
</dbReference>
<gene>
    <name evidence="9 10 11 12" type="primary">LOC106054971</name>
</gene>
<evidence type="ECO:0000256" key="1">
    <source>
        <dbReference type="ARBA" id="ARBA00001933"/>
    </source>
</evidence>
<evidence type="ECO:0000313" key="9">
    <source>
        <dbReference type="RefSeq" id="XP_055860722.1"/>
    </source>
</evidence>
<evidence type="ECO:0000256" key="4">
    <source>
        <dbReference type="ARBA" id="ARBA00022898"/>
    </source>
</evidence>